<dbReference type="OrthoDB" id="1349985at2"/>
<evidence type="ECO:0000313" key="2">
    <source>
        <dbReference type="Proteomes" id="UP000256326"/>
    </source>
</evidence>
<dbReference type="AlphaFoldDB" id="A0A3D9CVK8"/>
<gene>
    <name evidence="1" type="ORF">DRF58_12085</name>
</gene>
<keyword evidence="2" id="KW-1185">Reference proteome</keyword>
<protein>
    <submittedName>
        <fullName evidence="1">Uncharacterized protein</fullName>
    </submittedName>
</protein>
<dbReference type="Proteomes" id="UP000256326">
    <property type="component" value="Unassembled WGS sequence"/>
</dbReference>
<organism evidence="1 2">
    <name type="scientific">Epilithonimonas hispanica</name>
    <dbReference type="NCBI Taxonomy" id="358687"/>
    <lineage>
        <taxon>Bacteria</taxon>
        <taxon>Pseudomonadati</taxon>
        <taxon>Bacteroidota</taxon>
        <taxon>Flavobacteriia</taxon>
        <taxon>Flavobacteriales</taxon>
        <taxon>Weeksellaceae</taxon>
        <taxon>Chryseobacterium group</taxon>
        <taxon>Epilithonimonas</taxon>
    </lineage>
</organism>
<sequence length="214" mass="25030">MRNKGKTNGNIINSMEKVDVTFKLLSDKRQIDELNKGIYLLMDKLGSEDINVLFDQYPRLIQKYSIKEMFSGNVEIPNIDPHSLKIAGILTCLQFLVSSFTDFIDEFGNILPLKETENSNSYQAESYIINSIPLDDYLKELFLSILSVIGEEYYQKFLEKIGNPDFTIDDILKLEKDKELQEHIDLMMWFSLIRVFLEAIYFYFNIENHNPKIN</sequence>
<accession>A0A3D9CVK8</accession>
<evidence type="ECO:0000313" key="1">
    <source>
        <dbReference type="EMBL" id="REC69721.1"/>
    </source>
</evidence>
<reference evidence="1 2" key="1">
    <citation type="journal article" date="2006" name="Int. J. Syst. Evol. Microbiol.">
        <title>Chryseobacterium hispanicum sp. nov., isolated from the drinking water distribution system of Sevilla, Spain.</title>
        <authorList>
            <person name="Gallego V."/>
            <person name="Garcia M.T."/>
            <person name="Ventosa A."/>
        </authorList>
    </citation>
    <scope>NUCLEOTIDE SEQUENCE [LARGE SCALE GENOMIC DNA]</scope>
    <source>
        <strain evidence="1 2">KCTC 22104</strain>
    </source>
</reference>
<proteinExistence type="predicted"/>
<name>A0A3D9CVK8_9FLAO</name>
<comment type="caution">
    <text evidence="1">The sequence shown here is derived from an EMBL/GenBank/DDBJ whole genome shotgun (WGS) entry which is preliminary data.</text>
</comment>
<dbReference type="EMBL" id="QNUG01000026">
    <property type="protein sequence ID" value="REC69721.1"/>
    <property type="molecule type" value="Genomic_DNA"/>
</dbReference>
<dbReference type="RefSeq" id="WP_116035773.1">
    <property type="nucleotide sequence ID" value="NZ_QNUG01000026.1"/>
</dbReference>